<name>A0A1H5SBB1_9RHOB</name>
<feature type="chain" id="PRO_5009283840" evidence="1">
    <location>
        <begin position="20"/>
        <end position="349"/>
    </location>
</feature>
<evidence type="ECO:0000313" key="3">
    <source>
        <dbReference type="EMBL" id="SEF47869.1"/>
    </source>
</evidence>
<organism evidence="3 4">
    <name type="scientific">Thalassococcus halodurans</name>
    <dbReference type="NCBI Taxonomy" id="373675"/>
    <lineage>
        <taxon>Bacteria</taxon>
        <taxon>Pseudomonadati</taxon>
        <taxon>Pseudomonadota</taxon>
        <taxon>Alphaproteobacteria</taxon>
        <taxon>Rhodobacterales</taxon>
        <taxon>Roseobacteraceae</taxon>
        <taxon>Thalassococcus</taxon>
    </lineage>
</organism>
<dbReference type="PANTHER" id="PTHR38591:SF1">
    <property type="entry name" value="BLL1000 PROTEIN"/>
    <property type="match status" value="1"/>
</dbReference>
<dbReference type="PANTHER" id="PTHR38591">
    <property type="entry name" value="HYDROLASE"/>
    <property type="match status" value="1"/>
</dbReference>
<dbReference type="EMBL" id="FNUZ01000001">
    <property type="protein sequence ID" value="SEF47869.1"/>
    <property type="molecule type" value="Genomic_DNA"/>
</dbReference>
<dbReference type="RefSeq" id="WP_103908584.1">
    <property type="nucleotide sequence ID" value="NZ_FNUZ01000001.1"/>
</dbReference>
<protein>
    <submittedName>
        <fullName evidence="3">Predicted secreted hydrolase</fullName>
    </submittedName>
</protein>
<dbReference type="InterPro" id="IPR023374">
    <property type="entry name" value="AttH-like_dom_sf"/>
</dbReference>
<dbReference type="OrthoDB" id="9770826at2"/>
<feature type="signal peptide" evidence="1">
    <location>
        <begin position="1"/>
        <end position="19"/>
    </location>
</feature>
<dbReference type="Pfam" id="PF17186">
    <property type="entry name" value="Lipocalin_9"/>
    <property type="match status" value="1"/>
</dbReference>
<keyword evidence="3" id="KW-0378">Hydrolase</keyword>
<accession>A0A1H5SBB1</accession>
<gene>
    <name evidence="3" type="ORF">SAMN04488045_0166</name>
</gene>
<evidence type="ECO:0000256" key="1">
    <source>
        <dbReference type="SAM" id="SignalP"/>
    </source>
</evidence>
<feature type="domain" description="AttH" evidence="2">
    <location>
        <begin position="55"/>
        <end position="223"/>
    </location>
</feature>
<dbReference type="GO" id="GO:0016787">
    <property type="term" value="F:hydrolase activity"/>
    <property type="evidence" value="ECO:0007669"/>
    <property type="project" value="UniProtKB-KW"/>
</dbReference>
<dbReference type="Gene3D" id="2.40.370.10">
    <property type="entry name" value="AttH-like domain"/>
    <property type="match status" value="2"/>
</dbReference>
<reference evidence="3 4" key="1">
    <citation type="submission" date="2016-10" db="EMBL/GenBank/DDBJ databases">
        <authorList>
            <person name="de Groot N.N."/>
        </authorList>
    </citation>
    <scope>NUCLEOTIDE SEQUENCE [LARGE SCALE GENOMIC DNA]</scope>
    <source>
        <strain evidence="3 4">DSM 26915</strain>
    </source>
</reference>
<keyword evidence="1" id="KW-0732">Signal</keyword>
<sequence>MNVKILLLLIGLLPSIASAQGFAGLGTEVDGFAIPERGTNFTFPQDHAAHPDFRIEWWYLTANLTDGAGRDYGVQWTLFRSASQPTGLPEDQLWMGHAAVTTEDTHYHAERLARGATGQAGISQPLNAFIDDWSLASVASGNKDLLSAIELTARGAEFAYRLNLTADGPLVAHGDQGYSIKSSSGQASYYYSQPFYAVSGTLNLPDGDIDVTGTAWLDREWSSQPLASDQSGWDWFSLNLDSGDKLMAFRLRSTSGDDYTSGTWITADGTPTAIDNGTIELSPIIQTTTHGREVPTSWSVKLPEKDLDITVEAVQPDAWMDTLFPYWEGPIRITGSHGGRGYLEMTGYN</sequence>
<evidence type="ECO:0000259" key="2">
    <source>
        <dbReference type="Pfam" id="PF07143"/>
    </source>
</evidence>
<dbReference type="AlphaFoldDB" id="A0A1H5SBB1"/>
<keyword evidence="4" id="KW-1185">Reference proteome</keyword>
<evidence type="ECO:0000313" key="4">
    <source>
        <dbReference type="Proteomes" id="UP000236752"/>
    </source>
</evidence>
<dbReference type="SUPFAM" id="SSF159245">
    <property type="entry name" value="AttH-like"/>
    <property type="match status" value="1"/>
</dbReference>
<proteinExistence type="predicted"/>
<dbReference type="Pfam" id="PF07143">
    <property type="entry name" value="CrtC"/>
    <property type="match status" value="1"/>
</dbReference>
<dbReference type="Proteomes" id="UP000236752">
    <property type="component" value="Unassembled WGS sequence"/>
</dbReference>
<dbReference type="InterPro" id="IPR010791">
    <property type="entry name" value="AttH_dom"/>
</dbReference>